<comment type="caution">
    <text evidence="4">The sequence shown here is derived from an EMBL/GenBank/DDBJ whole genome shotgun (WGS) entry which is preliminary data.</text>
</comment>
<evidence type="ECO:0000256" key="1">
    <source>
        <dbReference type="SAM" id="Coils"/>
    </source>
</evidence>
<feature type="compositionally biased region" description="Basic and acidic residues" evidence="2">
    <location>
        <begin position="113"/>
        <end position="133"/>
    </location>
</feature>
<dbReference type="EMBL" id="JAACFV010000009">
    <property type="protein sequence ID" value="KAF7512817.1"/>
    <property type="molecule type" value="Genomic_DNA"/>
</dbReference>
<organism evidence="4 5">
    <name type="scientific">Endocarpon pusillum</name>
    <dbReference type="NCBI Taxonomy" id="364733"/>
    <lineage>
        <taxon>Eukaryota</taxon>
        <taxon>Fungi</taxon>
        <taxon>Dikarya</taxon>
        <taxon>Ascomycota</taxon>
        <taxon>Pezizomycotina</taxon>
        <taxon>Eurotiomycetes</taxon>
        <taxon>Chaetothyriomycetidae</taxon>
        <taxon>Verrucariales</taxon>
        <taxon>Verrucariaceae</taxon>
        <taxon>Endocarpon</taxon>
    </lineage>
</organism>
<keyword evidence="1" id="KW-0175">Coiled coil</keyword>
<feature type="domain" description="Peptidase A2" evidence="3">
    <location>
        <begin position="158"/>
        <end position="196"/>
    </location>
</feature>
<dbReference type="InterPro" id="IPR001995">
    <property type="entry name" value="Peptidase_A2_cat"/>
</dbReference>
<dbReference type="GO" id="GO:0006508">
    <property type="term" value="P:proteolysis"/>
    <property type="evidence" value="ECO:0007669"/>
    <property type="project" value="InterPro"/>
</dbReference>
<feature type="region of interest" description="Disordered" evidence="2">
    <location>
        <begin position="96"/>
        <end position="133"/>
    </location>
</feature>
<reference evidence="4" key="1">
    <citation type="submission" date="2020-02" db="EMBL/GenBank/DDBJ databases">
        <authorList>
            <person name="Palmer J.M."/>
        </authorList>
    </citation>
    <scope>NUCLEOTIDE SEQUENCE</scope>
    <source>
        <strain evidence="4">EPUS1.4</strain>
        <tissue evidence="4">Thallus</tissue>
    </source>
</reference>
<dbReference type="AlphaFoldDB" id="A0A8H7E872"/>
<dbReference type="PROSITE" id="PS50175">
    <property type="entry name" value="ASP_PROT_RETROV"/>
    <property type="match status" value="1"/>
</dbReference>
<gene>
    <name evidence="4" type="ORF">GJ744_011920</name>
</gene>
<name>A0A8H7E872_9EURO</name>
<dbReference type="OrthoDB" id="4199986at2759"/>
<sequence length="292" mass="32432">MELPTVNGQERVKVLKPRLDKLRNELQAKRKTLSEEQIKNRQEAIANLELALQDYAADLRPKVAWYYQHGQRITNGNLNRDLPFLIEGCPTGSALASRVGGQTVPNRPAPSKGADEPSGHSEHPVTAKGKEVAKGSSFGSGIFTISGDNKNIQMFAEVQLIFDTGSDVFTLWDTDLAELGWPRIDDLETKYSGYGGTGQLSTAGGPVPRKFIWVEKRLMVSHLTGEWVYSDWSRERASVGVKNRNMPRLSGAALPKQYHFVLKKGGENLMASQTKDDMIHHIDQFLTTNSEP</sequence>
<evidence type="ECO:0000313" key="5">
    <source>
        <dbReference type="Proteomes" id="UP000606974"/>
    </source>
</evidence>
<feature type="coiled-coil region" evidence="1">
    <location>
        <begin position="16"/>
        <end position="58"/>
    </location>
</feature>
<keyword evidence="5" id="KW-1185">Reference proteome</keyword>
<dbReference type="Proteomes" id="UP000606974">
    <property type="component" value="Unassembled WGS sequence"/>
</dbReference>
<proteinExistence type="predicted"/>
<accession>A0A8H7E872</accession>
<dbReference type="GO" id="GO:0004190">
    <property type="term" value="F:aspartic-type endopeptidase activity"/>
    <property type="evidence" value="ECO:0007669"/>
    <property type="project" value="InterPro"/>
</dbReference>
<protein>
    <recommendedName>
        <fullName evidence="3">Peptidase A2 domain-containing protein</fullName>
    </recommendedName>
</protein>
<evidence type="ECO:0000259" key="3">
    <source>
        <dbReference type="PROSITE" id="PS50175"/>
    </source>
</evidence>
<evidence type="ECO:0000313" key="4">
    <source>
        <dbReference type="EMBL" id="KAF7512817.1"/>
    </source>
</evidence>
<evidence type="ECO:0000256" key="2">
    <source>
        <dbReference type="SAM" id="MobiDB-lite"/>
    </source>
</evidence>